<comment type="caution">
    <text evidence="2">The sequence shown here is derived from an EMBL/GenBank/DDBJ whole genome shotgun (WGS) entry which is preliminary data.</text>
</comment>
<protein>
    <recommendedName>
        <fullName evidence="4">Tuftelin</fullName>
    </recommendedName>
</protein>
<evidence type="ECO:0008006" key="4">
    <source>
        <dbReference type="Google" id="ProtNLM"/>
    </source>
</evidence>
<gene>
    <name evidence="2" type="ORF">D4764_21G0005220</name>
</gene>
<keyword evidence="3" id="KW-1185">Reference proteome</keyword>
<keyword evidence="1" id="KW-0175">Coiled coil</keyword>
<dbReference type="EMBL" id="RHFK02000014">
    <property type="protein sequence ID" value="TWW65622.1"/>
    <property type="molecule type" value="Genomic_DNA"/>
</dbReference>
<accession>A0A5C6NDN4</accession>
<proteinExistence type="predicted"/>
<name>A0A5C6NDN4_9TELE</name>
<dbReference type="InterPro" id="IPR051375">
    <property type="entry name" value="Tuftelin_GRINL1A/MYZAP/CCD68"/>
</dbReference>
<evidence type="ECO:0000313" key="2">
    <source>
        <dbReference type="EMBL" id="TWW65622.1"/>
    </source>
</evidence>
<evidence type="ECO:0000313" key="3">
    <source>
        <dbReference type="Proteomes" id="UP000324091"/>
    </source>
</evidence>
<evidence type="ECO:0000256" key="1">
    <source>
        <dbReference type="SAM" id="Coils"/>
    </source>
</evidence>
<feature type="coiled-coil region" evidence="1">
    <location>
        <begin position="288"/>
        <end position="451"/>
    </location>
</feature>
<dbReference type="Proteomes" id="UP000324091">
    <property type="component" value="Chromosome 21"/>
</dbReference>
<organism evidence="2 3">
    <name type="scientific">Takifugu flavidus</name>
    <name type="common">sansaifugu</name>
    <dbReference type="NCBI Taxonomy" id="433684"/>
    <lineage>
        <taxon>Eukaryota</taxon>
        <taxon>Metazoa</taxon>
        <taxon>Chordata</taxon>
        <taxon>Craniata</taxon>
        <taxon>Vertebrata</taxon>
        <taxon>Euteleostomi</taxon>
        <taxon>Actinopterygii</taxon>
        <taxon>Neopterygii</taxon>
        <taxon>Teleostei</taxon>
        <taxon>Neoteleostei</taxon>
        <taxon>Acanthomorphata</taxon>
        <taxon>Eupercaria</taxon>
        <taxon>Tetraodontiformes</taxon>
        <taxon>Tetradontoidea</taxon>
        <taxon>Tetraodontidae</taxon>
        <taxon>Takifugu</taxon>
    </lineage>
</organism>
<reference evidence="2 3" key="1">
    <citation type="submission" date="2019-04" db="EMBL/GenBank/DDBJ databases">
        <title>Chromosome genome assembly for Takifugu flavidus.</title>
        <authorList>
            <person name="Xiao S."/>
        </authorList>
    </citation>
    <scope>NUCLEOTIDE SEQUENCE [LARGE SCALE GENOMIC DNA]</scope>
    <source>
        <strain evidence="2">HTHZ2018</strain>
        <tissue evidence="2">Muscle</tissue>
    </source>
</reference>
<sequence length="498" mass="56207">MGSFWKKMLRLSGAKGLTHGADFNASEMEGAVVCAVGEGEDSKAKRTLSTVPPSAGAGEQCGGGKGLGSYWSLTQPCKARHSQLPTHTVTPTDTQDPGCLDISADRARRSHLLRRGAHEPLLSPPTPTLPTLSFQDHRRCLQNTRQDQDQAGCTSEQHDIKESSIAVVLPHKAEEREGAYGLTPTDERAEVIKVFLGAHPQTGENIKMITDEVSQIQEVRYCLKSLREQMAARQNNNNKNPVNGLRVDTPAVHTAVANGNAVLTDSDDHVEDNQQECVRLREATRRLYVQLKEMEKRHQEERDRLQAESELYGIRLAEQSERLQEAEKHSEERGQRVEELQRLLARMEVESSVLKDKMVADEAELLQLKAGGQKTRGDERRCAELEKEVAILKEKIHHLDDMLKSQQRKVRHMIEQLQNSRTIIQERDRVIRDLEEKVAFLEAENREMHDHMEYFLEGQDPPPLSNNNKPEIVYSKPLTPTTQSNKALPFIKVIEIKS</sequence>
<dbReference type="GO" id="GO:0035556">
    <property type="term" value="P:intracellular signal transduction"/>
    <property type="evidence" value="ECO:0007669"/>
    <property type="project" value="TreeGrafter"/>
</dbReference>
<dbReference type="PANTHER" id="PTHR23171:SF17">
    <property type="entry name" value="TUFTELIN"/>
    <property type="match status" value="1"/>
</dbReference>
<dbReference type="PANTHER" id="PTHR23171">
    <property type="entry name" value="GDOWN1"/>
    <property type="match status" value="1"/>
</dbReference>
<dbReference type="AlphaFoldDB" id="A0A5C6NDN4"/>